<evidence type="ECO:0000313" key="1">
    <source>
        <dbReference type="EMBL" id="MCI91300.1"/>
    </source>
</evidence>
<proteinExistence type="predicted"/>
<feature type="non-terminal residue" evidence="1">
    <location>
        <position position="1"/>
    </location>
</feature>
<dbReference type="AlphaFoldDB" id="A0A392VXX2"/>
<sequence>AIPIPEAEYTVGVDACKHNLHGRIIWPKGATLLTVAALKSMLTPMWKDLSKWGVS</sequence>
<dbReference type="Proteomes" id="UP000265520">
    <property type="component" value="Unassembled WGS sequence"/>
</dbReference>
<evidence type="ECO:0000313" key="2">
    <source>
        <dbReference type="Proteomes" id="UP000265520"/>
    </source>
</evidence>
<reference evidence="1 2" key="1">
    <citation type="journal article" date="2018" name="Front. Plant Sci.">
        <title>Red Clover (Trifolium pratense) and Zigzag Clover (T. medium) - A Picture of Genomic Similarities and Differences.</title>
        <authorList>
            <person name="Dluhosova J."/>
            <person name="Istvanek J."/>
            <person name="Nedelnik J."/>
            <person name="Repkova J."/>
        </authorList>
    </citation>
    <scope>NUCLEOTIDE SEQUENCE [LARGE SCALE GENOMIC DNA]</scope>
    <source>
        <strain evidence="2">cv. 10/8</strain>
        <tissue evidence="1">Leaf</tissue>
    </source>
</reference>
<name>A0A392VXX2_9FABA</name>
<dbReference type="EMBL" id="LXQA011268448">
    <property type="protein sequence ID" value="MCI91300.1"/>
    <property type="molecule type" value="Genomic_DNA"/>
</dbReference>
<keyword evidence="2" id="KW-1185">Reference proteome</keyword>
<accession>A0A392VXX2</accession>
<comment type="caution">
    <text evidence="1">The sequence shown here is derived from an EMBL/GenBank/DDBJ whole genome shotgun (WGS) entry which is preliminary data.</text>
</comment>
<organism evidence="1 2">
    <name type="scientific">Trifolium medium</name>
    <dbReference type="NCBI Taxonomy" id="97028"/>
    <lineage>
        <taxon>Eukaryota</taxon>
        <taxon>Viridiplantae</taxon>
        <taxon>Streptophyta</taxon>
        <taxon>Embryophyta</taxon>
        <taxon>Tracheophyta</taxon>
        <taxon>Spermatophyta</taxon>
        <taxon>Magnoliopsida</taxon>
        <taxon>eudicotyledons</taxon>
        <taxon>Gunneridae</taxon>
        <taxon>Pentapetalae</taxon>
        <taxon>rosids</taxon>
        <taxon>fabids</taxon>
        <taxon>Fabales</taxon>
        <taxon>Fabaceae</taxon>
        <taxon>Papilionoideae</taxon>
        <taxon>50 kb inversion clade</taxon>
        <taxon>NPAAA clade</taxon>
        <taxon>Hologalegina</taxon>
        <taxon>IRL clade</taxon>
        <taxon>Trifolieae</taxon>
        <taxon>Trifolium</taxon>
    </lineage>
</organism>
<protein>
    <submittedName>
        <fullName evidence="1">F-box family protein</fullName>
    </submittedName>
</protein>